<organism evidence="2 3">
    <name type="scientific">Crucibulum laeve</name>
    <dbReference type="NCBI Taxonomy" id="68775"/>
    <lineage>
        <taxon>Eukaryota</taxon>
        <taxon>Fungi</taxon>
        <taxon>Dikarya</taxon>
        <taxon>Basidiomycota</taxon>
        <taxon>Agaricomycotina</taxon>
        <taxon>Agaricomycetes</taxon>
        <taxon>Agaricomycetidae</taxon>
        <taxon>Agaricales</taxon>
        <taxon>Agaricineae</taxon>
        <taxon>Nidulariaceae</taxon>
        <taxon>Crucibulum</taxon>
    </lineage>
</organism>
<gene>
    <name evidence="2" type="ORF">BDQ12DRAFT_146541</name>
</gene>
<evidence type="ECO:0000313" key="2">
    <source>
        <dbReference type="EMBL" id="TFK37589.1"/>
    </source>
</evidence>
<feature type="region of interest" description="Disordered" evidence="1">
    <location>
        <begin position="1"/>
        <end position="183"/>
    </location>
</feature>
<evidence type="ECO:0000313" key="3">
    <source>
        <dbReference type="Proteomes" id="UP000308652"/>
    </source>
</evidence>
<feature type="compositionally biased region" description="Polar residues" evidence="1">
    <location>
        <begin position="117"/>
        <end position="126"/>
    </location>
</feature>
<keyword evidence="3" id="KW-1185">Reference proteome</keyword>
<reference evidence="2 3" key="1">
    <citation type="journal article" date="2019" name="Nat. Ecol. Evol.">
        <title>Megaphylogeny resolves global patterns of mushroom evolution.</title>
        <authorList>
            <person name="Varga T."/>
            <person name="Krizsan K."/>
            <person name="Foldi C."/>
            <person name="Dima B."/>
            <person name="Sanchez-Garcia M."/>
            <person name="Sanchez-Ramirez S."/>
            <person name="Szollosi G.J."/>
            <person name="Szarkandi J.G."/>
            <person name="Papp V."/>
            <person name="Albert L."/>
            <person name="Andreopoulos W."/>
            <person name="Angelini C."/>
            <person name="Antonin V."/>
            <person name="Barry K.W."/>
            <person name="Bougher N.L."/>
            <person name="Buchanan P."/>
            <person name="Buyck B."/>
            <person name="Bense V."/>
            <person name="Catcheside P."/>
            <person name="Chovatia M."/>
            <person name="Cooper J."/>
            <person name="Damon W."/>
            <person name="Desjardin D."/>
            <person name="Finy P."/>
            <person name="Geml J."/>
            <person name="Haridas S."/>
            <person name="Hughes K."/>
            <person name="Justo A."/>
            <person name="Karasinski D."/>
            <person name="Kautmanova I."/>
            <person name="Kiss B."/>
            <person name="Kocsube S."/>
            <person name="Kotiranta H."/>
            <person name="LaButti K.M."/>
            <person name="Lechner B.E."/>
            <person name="Liimatainen K."/>
            <person name="Lipzen A."/>
            <person name="Lukacs Z."/>
            <person name="Mihaltcheva S."/>
            <person name="Morgado L.N."/>
            <person name="Niskanen T."/>
            <person name="Noordeloos M.E."/>
            <person name="Ohm R.A."/>
            <person name="Ortiz-Santana B."/>
            <person name="Ovrebo C."/>
            <person name="Racz N."/>
            <person name="Riley R."/>
            <person name="Savchenko A."/>
            <person name="Shiryaev A."/>
            <person name="Soop K."/>
            <person name="Spirin V."/>
            <person name="Szebenyi C."/>
            <person name="Tomsovsky M."/>
            <person name="Tulloss R.E."/>
            <person name="Uehling J."/>
            <person name="Grigoriev I.V."/>
            <person name="Vagvolgyi C."/>
            <person name="Papp T."/>
            <person name="Martin F.M."/>
            <person name="Miettinen O."/>
            <person name="Hibbett D.S."/>
            <person name="Nagy L.G."/>
        </authorList>
    </citation>
    <scope>NUCLEOTIDE SEQUENCE [LARGE SCALE GENOMIC DNA]</scope>
    <source>
        <strain evidence="2 3">CBS 166.37</strain>
    </source>
</reference>
<dbReference type="Proteomes" id="UP000308652">
    <property type="component" value="Unassembled WGS sequence"/>
</dbReference>
<proteinExistence type="predicted"/>
<sequence>MDSTNNTIPDTRPSHHIHNTSDPLPGTKGASPTVDYSAETLEHSKLPPNTTTTGTDHHQHHHTGAPAQGKWTGSSATREEFANTEFDSKTTPFTERYELGDAAKGDNHEFGAERPMHSQSKPQGTGISVGDEHPERKAGFGDKLIGKTQKVIGKMSHKPEMQEKGELRATAGKEAVQNDARLN</sequence>
<evidence type="ECO:0000256" key="1">
    <source>
        <dbReference type="SAM" id="MobiDB-lite"/>
    </source>
</evidence>
<feature type="compositionally biased region" description="Basic and acidic residues" evidence="1">
    <location>
        <begin position="157"/>
        <end position="167"/>
    </location>
</feature>
<name>A0A5C3LWJ0_9AGAR</name>
<dbReference type="EMBL" id="ML213607">
    <property type="protein sequence ID" value="TFK37589.1"/>
    <property type="molecule type" value="Genomic_DNA"/>
</dbReference>
<evidence type="ECO:0008006" key="4">
    <source>
        <dbReference type="Google" id="ProtNLM"/>
    </source>
</evidence>
<feature type="compositionally biased region" description="Basic and acidic residues" evidence="1">
    <location>
        <begin position="130"/>
        <end position="140"/>
    </location>
</feature>
<protein>
    <recommendedName>
        <fullName evidence="4">CsbD-like domain-containing protein</fullName>
    </recommendedName>
</protein>
<accession>A0A5C3LWJ0</accession>
<feature type="compositionally biased region" description="Basic and acidic residues" evidence="1">
    <location>
        <begin position="95"/>
        <end position="116"/>
    </location>
</feature>
<dbReference type="OrthoDB" id="3210574at2759"/>
<dbReference type="AlphaFoldDB" id="A0A5C3LWJ0"/>